<accession>A0A6P6W1S8</accession>
<keyword evidence="4" id="KW-1185">Reference proteome</keyword>
<dbReference type="GeneID" id="113727934"/>
<dbReference type="RefSeq" id="XP_027108152.1">
    <property type="nucleotide sequence ID" value="XM_027252351.2"/>
</dbReference>
<dbReference type="NCBIfam" id="TIGR00756">
    <property type="entry name" value="PPR"/>
    <property type="match status" value="3"/>
</dbReference>
<evidence type="ECO:0000256" key="2">
    <source>
        <dbReference type="PROSITE-ProRule" id="PRU00708"/>
    </source>
</evidence>
<dbReference type="PROSITE" id="PS51375">
    <property type="entry name" value="PPR"/>
    <property type="match status" value="5"/>
</dbReference>
<sequence>MVVFVMGFYDCKMLSFTDSIVGPSQNNLEFLRCFLWGKSLWQIPSSFGCSKSNNGPVVIVKNEIETEKFEVKQEDKPRFRWVKVGPDINEDQKQAIAQLPLKMSNRCKALMKQIICFKPEKGNLSDLLAVWVKSMKPKRADWLLTLKELSRLEHPLYLELAGLALMEESFEACVRDYTKIIHGYAKLKKVQEAENTFLAMKRGGFICDQVTLTALVHMYSKAGNLKLAEDTFEEMKLLGVPLDRRSYGSMIMAYIRAGRLSQGESLLKEMEAENIYAGREVYKALLRAYSMNGDSKGAQRVFDAIQLAGMIPDAKVCGLLINAYVVAGQSSEACIVFENLRRSGLQPNDKCVSLVLAVYEKDNKLSKALDFLTDLERDGFLLGKEASEVLVKWFQRLGVVEEVEQILRDYALRTAQ</sequence>
<dbReference type="Proteomes" id="UP001652660">
    <property type="component" value="Chromosome 2e"/>
</dbReference>
<feature type="repeat" description="PPR" evidence="2">
    <location>
        <begin position="243"/>
        <end position="277"/>
    </location>
</feature>
<feature type="repeat" description="PPR" evidence="2">
    <location>
        <begin position="208"/>
        <end position="242"/>
    </location>
</feature>
<dbReference type="InterPro" id="IPR033443">
    <property type="entry name" value="PROP1-like_PPR_dom"/>
</dbReference>
<feature type="repeat" description="PPR" evidence="2">
    <location>
        <begin position="173"/>
        <end position="207"/>
    </location>
</feature>
<reference evidence="4" key="1">
    <citation type="journal article" date="2025" name="Foods">
        <title>Unveiling the Microbial Signatures of Arabica Coffee Cherries: Insights into Ripeness Specific Diversity, Functional Traits, and Implications for Quality and Safety.</title>
        <authorList>
            <consortium name="RefSeq"/>
            <person name="Tenea G.N."/>
            <person name="Cifuentes V."/>
            <person name="Reyes P."/>
            <person name="Cevallos-Vallejos M."/>
        </authorList>
    </citation>
    <scope>NUCLEOTIDE SEQUENCE [LARGE SCALE GENOMIC DNA]</scope>
</reference>
<name>A0A6P6W1S8_COFAR</name>
<evidence type="ECO:0000313" key="5">
    <source>
        <dbReference type="RefSeq" id="XP_027108152.1"/>
    </source>
</evidence>
<feature type="repeat" description="PPR" evidence="2">
    <location>
        <begin position="313"/>
        <end position="347"/>
    </location>
</feature>
<reference evidence="5" key="2">
    <citation type="submission" date="2025-08" db="UniProtKB">
        <authorList>
            <consortium name="RefSeq"/>
        </authorList>
    </citation>
    <scope>IDENTIFICATION</scope>
    <source>
        <tissue evidence="5">Leaves</tissue>
    </source>
</reference>
<dbReference type="Gene3D" id="1.25.40.10">
    <property type="entry name" value="Tetratricopeptide repeat domain"/>
    <property type="match status" value="2"/>
</dbReference>
<keyword evidence="1" id="KW-0677">Repeat</keyword>
<evidence type="ECO:0000313" key="4">
    <source>
        <dbReference type="Proteomes" id="UP001652660"/>
    </source>
</evidence>
<dbReference type="InterPro" id="IPR002885">
    <property type="entry name" value="PPR_rpt"/>
</dbReference>
<organism evidence="4 5">
    <name type="scientific">Coffea arabica</name>
    <name type="common">Arabian coffee</name>
    <dbReference type="NCBI Taxonomy" id="13443"/>
    <lineage>
        <taxon>Eukaryota</taxon>
        <taxon>Viridiplantae</taxon>
        <taxon>Streptophyta</taxon>
        <taxon>Embryophyta</taxon>
        <taxon>Tracheophyta</taxon>
        <taxon>Spermatophyta</taxon>
        <taxon>Magnoliopsida</taxon>
        <taxon>eudicotyledons</taxon>
        <taxon>Gunneridae</taxon>
        <taxon>Pentapetalae</taxon>
        <taxon>asterids</taxon>
        <taxon>lamiids</taxon>
        <taxon>Gentianales</taxon>
        <taxon>Rubiaceae</taxon>
        <taxon>Ixoroideae</taxon>
        <taxon>Gardenieae complex</taxon>
        <taxon>Bertiereae - Coffeeae clade</taxon>
        <taxon>Coffeeae</taxon>
        <taxon>Coffea</taxon>
    </lineage>
</organism>
<gene>
    <name evidence="5" type="primary">LOC113727934</name>
</gene>
<dbReference type="InterPro" id="IPR011990">
    <property type="entry name" value="TPR-like_helical_dom_sf"/>
</dbReference>
<evidence type="ECO:0000259" key="3">
    <source>
        <dbReference type="Pfam" id="PF17177"/>
    </source>
</evidence>
<feature type="domain" description="PROP1-like PPR" evidence="3">
    <location>
        <begin position="189"/>
        <end position="296"/>
    </location>
</feature>
<dbReference type="OrthoDB" id="185373at2759"/>
<feature type="repeat" description="PPR" evidence="2">
    <location>
        <begin position="278"/>
        <end position="312"/>
    </location>
</feature>
<protein>
    <recommendedName>
        <fullName evidence="3">PROP1-like PPR domain-containing protein</fullName>
    </recommendedName>
</protein>
<dbReference type="PANTHER" id="PTHR46862:SF3">
    <property type="entry name" value="OS07G0661900 PROTEIN"/>
    <property type="match status" value="1"/>
</dbReference>
<dbReference type="Pfam" id="PF01535">
    <property type="entry name" value="PPR"/>
    <property type="match status" value="1"/>
</dbReference>
<proteinExistence type="predicted"/>
<dbReference type="Pfam" id="PF17177">
    <property type="entry name" value="PPR_long"/>
    <property type="match status" value="1"/>
</dbReference>
<dbReference type="AlphaFoldDB" id="A0A6P6W1S8"/>
<evidence type="ECO:0000256" key="1">
    <source>
        <dbReference type="ARBA" id="ARBA00022737"/>
    </source>
</evidence>
<dbReference type="PANTHER" id="PTHR46862">
    <property type="entry name" value="OS07G0661900 PROTEIN"/>
    <property type="match status" value="1"/>
</dbReference>